<evidence type="ECO:0000313" key="2">
    <source>
        <dbReference type="EMBL" id="KAL3825485.1"/>
    </source>
</evidence>
<sequence>MDKSWIDEKDRFSSKYTAGVESFIQFSRKNIVEFDNKILCPNWLGYTKIDACKYDCALFWKENENENFCPVCKISLDS</sequence>
<dbReference type="PANTHER" id="PTHR10775:SF170">
    <property type="entry name" value="TRANSPOSASE-ASSOCIATED DOMAIN-CONTAINING PROTEIN-RELATED"/>
    <property type="match status" value="1"/>
</dbReference>
<dbReference type="AlphaFoldDB" id="A0ABD3SLN4"/>
<evidence type="ECO:0000313" key="3">
    <source>
        <dbReference type="Proteomes" id="UP001634393"/>
    </source>
</evidence>
<dbReference type="EMBL" id="JBJXBP010000006">
    <property type="protein sequence ID" value="KAL3825485.1"/>
    <property type="molecule type" value="Genomic_DNA"/>
</dbReference>
<dbReference type="Proteomes" id="UP001634393">
    <property type="component" value="Unassembled WGS sequence"/>
</dbReference>
<organism evidence="2 3">
    <name type="scientific">Penstemon smallii</name>
    <dbReference type="NCBI Taxonomy" id="265156"/>
    <lineage>
        <taxon>Eukaryota</taxon>
        <taxon>Viridiplantae</taxon>
        <taxon>Streptophyta</taxon>
        <taxon>Embryophyta</taxon>
        <taxon>Tracheophyta</taxon>
        <taxon>Spermatophyta</taxon>
        <taxon>Magnoliopsida</taxon>
        <taxon>eudicotyledons</taxon>
        <taxon>Gunneridae</taxon>
        <taxon>Pentapetalae</taxon>
        <taxon>asterids</taxon>
        <taxon>lamiids</taxon>
        <taxon>Lamiales</taxon>
        <taxon>Plantaginaceae</taxon>
        <taxon>Cheloneae</taxon>
        <taxon>Penstemon</taxon>
    </lineage>
</organism>
<comment type="caution">
    <text evidence="2">The sequence shown here is derived from an EMBL/GenBank/DDBJ whole genome shotgun (WGS) entry which is preliminary data.</text>
</comment>
<accession>A0ABD3SLN4</accession>
<gene>
    <name evidence="2" type="ORF">ACJIZ3_021514</name>
</gene>
<dbReference type="PANTHER" id="PTHR10775">
    <property type="entry name" value="OS08G0208400 PROTEIN"/>
    <property type="match status" value="1"/>
</dbReference>
<protein>
    <recommendedName>
        <fullName evidence="1">Transposase-associated domain-containing protein</fullName>
    </recommendedName>
</protein>
<name>A0ABD3SLN4_9LAMI</name>
<reference evidence="2 3" key="1">
    <citation type="submission" date="2024-12" db="EMBL/GenBank/DDBJ databases">
        <title>The unique morphological basis and parallel evolutionary history of personate flowers in Penstemon.</title>
        <authorList>
            <person name="Depatie T.H."/>
            <person name="Wessinger C.A."/>
        </authorList>
    </citation>
    <scope>NUCLEOTIDE SEQUENCE [LARGE SCALE GENOMIC DNA]</scope>
    <source>
        <strain evidence="2">WTNN_2</strain>
        <tissue evidence="2">Leaf</tissue>
    </source>
</reference>
<evidence type="ECO:0000259" key="1">
    <source>
        <dbReference type="Pfam" id="PF13963"/>
    </source>
</evidence>
<dbReference type="InterPro" id="IPR029480">
    <property type="entry name" value="Transpos_assoc"/>
</dbReference>
<feature type="domain" description="Transposase-associated" evidence="1">
    <location>
        <begin position="3"/>
        <end position="41"/>
    </location>
</feature>
<dbReference type="Pfam" id="PF13963">
    <property type="entry name" value="Transpos_assoc"/>
    <property type="match status" value="1"/>
</dbReference>
<proteinExistence type="predicted"/>
<keyword evidence="3" id="KW-1185">Reference proteome</keyword>